<evidence type="ECO:0000256" key="1">
    <source>
        <dbReference type="ARBA" id="ARBA00004117"/>
    </source>
</evidence>
<dbReference type="GO" id="GO:0009425">
    <property type="term" value="C:bacterial-type flagellum basal body"/>
    <property type="evidence" value="ECO:0007669"/>
    <property type="project" value="UniProtKB-SubCell"/>
</dbReference>
<dbReference type="Proteomes" id="UP000236752">
    <property type="component" value="Unassembled WGS sequence"/>
</dbReference>
<name>A0A1H5ZA81_9RHOB</name>
<dbReference type="RefSeq" id="WP_103910866.1">
    <property type="nucleotide sequence ID" value="NZ_FNUZ01000003.1"/>
</dbReference>
<evidence type="ECO:0000313" key="4">
    <source>
        <dbReference type="Proteomes" id="UP000236752"/>
    </source>
</evidence>
<feature type="domain" description="Flagellar basal body rod protein N-terminal" evidence="2">
    <location>
        <begin position="18"/>
        <end position="38"/>
    </location>
</feature>
<dbReference type="OrthoDB" id="9788334at2"/>
<reference evidence="3 4" key="1">
    <citation type="submission" date="2016-10" db="EMBL/GenBank/DDBJ databases">
        <authorList>
            <person name="de Groot N.N."/>
        </authorList>
    </citation>
    <scope>NUCLEOTIDE SEQUENCE [LARGE SCALE GENOMIC DNA]</scope>
    <source>
        <strain evidence="3 4">DSM 26915</strain>
    </source>
</reference>
<sequence length="127" mass="13668">MFQNMQVLDASIALAKNAGRRQAASAQNLANADTPGYKALRVSTFQASFDSASGQQIKTTRSQHTGRATPFAFQDQIINRTSADPNGNAVNLEEEMMEAAQAKSDHTKALSIIQSSLKILRLSLGKS</sequence>
<accession>A0A1H5ZA81</accession>
<comment type="subcellular location">
    <subcellularLocation>
        <location evidence="1">Bacterial flagellum basal body</location>
    </subcellularLocation>
</comment>
<evidence type="ECO:0000259" key="2">
    <source>
        <dbReference type="Pfam" id="PF00460"/>
    </source>
</evidence>
<keyword evidence="4" id="KW-1185">Reference proteome</keyword>
<dbReference type="EMBL" id="FNUZ01000003">
    <property type="protein sequence ID" value="SEG33202.1"/>
    <property type="molecule type" value="Genomic_DNA"/>
</dbReference>
<keyword evidence="3" id="KW-0282">Flagellum</keyword>
<gene>
    <name evidence="3" type="ORF">SAMN04488045_2505</name>
</gene>
<evidence type="ECO:0000313" key="3">
    <source>
        <dbReference type="EMBL" id="SEG33202.1"/>
    </source>
</evidence>
<organism evidence="3 4">
    <name type="scientific">Thalassococcus halodurans</name>
    <dbReference type="NCBI Taxonomy" id="373675"/>
    <lineage>
        <taxon>Bacteria</taxon>
        <taxon>Pseudomonadati</taxon>
        <taxon>Pseudomonadota</taxon>
        <taxon>Alphaproteobacteria</taxon>
        <taxon>Rhodobacterales</taxon>
        <taxon>Roseobacteraceae</taxon>
        <taxon>Thalassococcus</taxon>
    </lineage>
</organism>
<dbReference type="InterPro" id="IPR001444">
    <property type="entry name" value="Flag_bb_rod_N"/>
</dbReference>
<proteinExistence type="predicted"/>
<protein>
    <submittedName>
        <fullName evidence="3">Flagellar basal-body rod protein FlgB</fullName>
    </submittedName>
</protein>
<dbReference type="Pfam" id="PF00460">
    <property type="entry name" value="Flg_bb_rod"/>
    <property type="match status" value="1"/>
</dbReference>
<dbReference type="AlphaFoldDB" id="A0A1H5ZA81"/>
<keyword evidence="3" id="KW-0966">Cell projection</keyword>
<keyword evidence="3" id="KW-0969">Cilium</keyword>